<dbReference type="AlphaFoldDB" id="A0A2S7T4I7"/>
<accession>A0A2S7T4I7</accession>
<sequence>MRRILALVLLAGVVTACEDVIEVEVPSEAPRLVIDAIIRVDTRQAFIQPEIRVTQTASFFDGVQPVSNITQMTLAALNENGTGQEFMVLEETEPGSGIYQDPEPFPVDTLLSGPLILQIEHENRLYFARTEFVPSVEINRLEQGDDTLFSEDDTEVIVEITDTADQENFYVFDFGFSEFLTVQDQFFNGQTFEFSYFYDEELETGQELQVSIMGADQGFFDYMTLLIEQTQNDGGIFETPVATVRGNIFDVTDLDNDQVVDNVSQPDVFPLGYFAVVQEFKANLTIQK</sequence>
<evidence type="ECO:0000313" key="2">
    <source>
        <dbReference type="Proteomes" id="UP000239366"/>
    </source>
</evidence>
<comment type="caution">
    <text evidence="1">The sequence shown here is derived from an EMBL/GenBank/DDBJ whole genome shotgun (WGS) entry which is preliminary data.</text>
</comment>
<dbReference type="EMBL" id="MQVX01000001">
    <property type="protein sequence ID" value="PQJ14840.1"/>
    <property type="molecule type" value="Genomic_DNA"/>
</dbReference>
<protein>
    <recommendedName>
        <fullName evidence="3">DUF4249 domain-containing protein</fullName>
    </recommendedName>
</protein>
<evidence type="ECO:0008006" key="3">
    <source>
        <dbReference type="Google" id="ProtNLM"/>
    </source>
</evidence>
<dbReference type="OrthoDB" id="1430047at2"/>
<dbReference type="Proteomes" id="UP000239366">
    <property type="component" value="Unassembled WGS sequence"/>
</dbReference>
<organism evidence="1 2">
    <name type="scientific">Aureicoccus marinus</name>
    <dbReference type="NCBI Taxonomy" id="754435"/>
    <lineage>
        <taxon>Bacteria</taxon>
        <taxon>Pseudomonadati</taxon>
        <taxon>Bacteroidota</taxon>
        <taxon>Flavobacteriia</taxon>
        <taxon>Flavobacteriales</taxon>
        <taxon>Flavobacteriaceae</taxon>
        <taxon>Aureicoccus</taxon>
    </lineage>
</organism>
<name>A0A2S7T4I7_9FLAO</name>
<evidence type="ECO:0000313" key="1">
    <source>
        <dbReference type="EMBL" id="PQJ14840.1"/>
    </source>
</evidence>
<gene>
    <name evidence="1" type="ORF">BST99_03000</name>
</gene>
<proteinExistence type="predicted"/>
<keyword evidence="2" id="KW-1185">Reference proteome</keyword>
<reference evidence="2" key="1">
    <citation type="submission" date="2016-11" db="EMBL/GenBank/DDBJ databases">
        <title>Trade-off between light-utilization and light-protection in marine flavobacteria.</title>
        <authorList>
            <person name="Kumagai Y."/>
            <person name="Yoshizawa S."/>
            <person name="Kogure K."/>
        </authorList>
    </citation>
    <scope>NUCLEOTIDE SEQUENCE [LARGE SCALE GENOMIC DNA]</scope>
    <source>
        <strain evidence="2">SG-18</strain>
    </source>
</reference>
<dbReference type="Pfam" id="PF14054">
    <property type="entry name" value="DUF4249"/>
    <property type="match status" value="1"/>
</dbReference>
<dbReference type="PROSITE" id="PS51257">
    <property type="entry name" value="PROKAR_LIPOPROTEIN"/>
    <property type="match status" value="1"/>
</dbReference>
<dbReference type="RefSeq" id="WP_105000481.1">
    <property type="nucleotide sequence ID" value="NZ_MQVX01000001.1"/>
</dbReference>
<dbReference type="InterPro" id="IPR025345">
    <property type="entry name" value="DUF4249"/>
</dbReference>